<comment type="caution">
    <text evidence="7">Lacks conserved residue(s) required for the propagation of feature annotation.</text>
</comment>
<keyword evidence="2" id="KW-0963">Cytoplasm</keyword>
<dbReference type="GO" id="GO:0005876">
    <property type="term" value="C:spindle microtubule"/>
    <property type="evidence" value="ECO:0007669"/>
    <property type="project" value="TreeGrafter"/>
</dbReference>
<dbReference type="GO" id="GO:0090307">
    <property type="term" value="P:mitotic spindle assembly"/>
    <property type="evidence" value="ECO:0007669"/>
    <property type="project" value="TreeGrafter"/>
</dbReference>
<dbReference type="GO" id="GO:0007018">
    <property type="term" value="P:microtubule-based movement"/>
    <property type="evidence" value="ECO:0007669"/>
    <property type="project" value="InterPro"/>
</dbReference>
<keyword evidence="6" id="KW-0206">Cytoskeleton</keyword>
<dbReference type="PROSITE" id="PS50067">
    <property type="entry name" value="KINESIN_MOTOR_2"/>
    <property type="match status" value="1"/>
</dbReference>
<evidence type="ECO:0000256" key="1">
    <source>
        <dbReference type="ARBA" id="ARBA00004245"/>
    </source>
</evidence>
<evidence type="ECO:0000313" key="11">
    <source>
        <dbReference type="Proteomes" id="UP000321570"/>
    </source>
</evidence>
<evidence type="ECO:0000256" key="8">
    <source>
        <dbReference type="SAM" id="MobiDB-lite"/>
    </source>
</evidence>
<dbReference type="GO" id="GO:0005524">
    <property type="term" value="F:ATP binding"/>
    <property type="evidence" value="ECO:0007669"/>
    <property type="project" value="UniProtKB-KW"/>
</dbReference>
<proteinExistence type="inferred from homology"/>
<keyword evidence="4" id="KW-0067">ATP-binding</keyword>
<sequence>MSTPACLNHLTTHLNKKPKRYVPYRDSKLTWLLRDSLGGNSKTAVIVTVSPSELCLHETIHSLRFAQRIKMIKTHPINNKESNRKYIDRLLEEISRLRGQMIECNKRHSADNLNHRQKSKNQKQLRRGKQPEEIKQSELLPKVCHRPTIQNRNCQSETFNSLDLETTSYSSKHTLTQGCQTLQFAYETINSENTSSSLNSEVYHLDDSLDFSSRSLPNFIRSHSTSQLCLPKWKSAMDWLEFREFPERIPSSEMSTHLISTDSLDNLLSSSVMQADKNLRRFDYTSRNELFVPEFIPLPNIKSPVQIIRKEFEKLSGEERNLAKSASLADLLNGVSYLHGRKWSSYYHINPTTEEQLKQRDEFFVANSDGEQDVLTIVTSLGSSASTFVEKEDEIIIPM</sequence>
<dbReference type="PANTHER" id="PTHR47970:SF12">
    <property type="entry name" value="KINESIN FAMILY MEMBER 11"/>
    <property type="match status" value="1"/>
</dbReference>
<comment type="subcellular location">
    <subcellularLocation>
        <location evidence="1">Cytoplasm</location>
        <location evidence="1">Cytoskeleton</location>
    </subcellularLocation>
</comment>
<keyword evidence="5" id="KW-0505">Motor protein</keyword>
<dbReference type="PANTHER" id="PTHR47970">
    <property type="entry name" value="KINESIN-LIKE PROTEIN KIF11"/>
    <property type="match status" value="1"/>
</dbReference>
<dbReference type="Pfam" id="PF00225">
    <property type="entry name" value="Kinesin"/>
    <property type="match status" value="1"/>
</dbReference>
<evidence type="ECO:0000256" key="5">
    <source>
        <dbReference type="ARBA" id="ARBA00023175"/>
    </source>
</evidence>
<dbReference type="GO" id="GO:0051231">
    <property type="term" value="P:spindle elongation"/>
    <property type="evidence" value="ECO:0007669"/>
    <property type="project" value="TreeGrafter"/>
</dbReference>
<gene>
    <name evidence="10" type="ORF">WMSIL1_LOCUS487</name>
</gene>
<keyword evidence="3" id="KW-0547">Nucleotide-binding</keyword>
<evidence type="ECO:0000259" key="9">
    <source>
        <dbReference type="PROSITE" id="PS50067"/>
    </source>
</evidence>
<evidence type="ECO:0000256" key="4">
    <source>
        <dbReference type="ARBA" id="ARBA00022840"/>
    </source>
</evidence>
<accession>A0A564XWZ6</accession>
<evidence type="ECO:0000256" key="2">
    <source>
        <dbReference type="ARBA" id="ARBA00022490"/>
    </source>
</evidence>
<evidence type="ECO:0000256" key="6">
    <source>
        <dbReference type="ARBA" id="ARBA00023212"/>
    </source>
</evidence>
<dbReference type="InterPro" id="IPR027417">
    <property type="entry name" value="P-loop_NTPase"/>
</dbReference>
<dbReference type="Gene3D" id="3.40.850.10">
    <property type="entry name" value="Kinesin motor domain"/>
    <property type="match status" value="1"/>
</dbReference>
<dbReference type="EMBL" id="CABIJS010000011">
    <property type="protein sequence ID" value="VUZ39289.1"/>
    <property type="molecule type" value="Genomic_DNA"/>
</dbReference>
<keyword evidence="11" id="KW-1185">Reference proteome</keyword>
<dbReference type="GO" id="GO:0072686">
    <property type="term" value="C:mitotic spindle"/>
    <property type="evidence" value="ECO:0007669"/>
    <property type="project" value="TreeGrafter"/>
</dbReference>
<comment type="similarity">
    <text evidence="7">Belongs to the TRAFAC class myosin-kinesin ATPase superfamily. Kinesin family.</text>
</comment>
<dbReference type="InterPro" id="IPR036961">
    <property type="entry name" value="Kinesin_motor_dom_sf"/>
</dbReference>
<dbReference type="InterPro" id="IPR001752">
    <property type="entry name" value="Kinesin_motor_dom"/>
</dbReference>
<dbReference type="AlphaFoldDB" id="A0A564XWZ6"/>
<feature type="compositionally biased region" description="Basic residues" evidence="8">
    <location>
        <begin position="115"/>
        <end position="128"/>
    </location>
</feature>
<dbReference type="Proteomes" id="UP000321570">
    <property type="component" value="Unassembled WGS sequence"/>
</dbReference>
<feature type="domain" description="Kinesin motor" evidence="9">
    <location>
        <begin position="1"/>
        <end position="72"/>
    </location>
</feature>
<dbReference type="GO" id="GO:0008017">
    <property type="term" value="F:microtubule binding"/>
    <property type="evidence" value="ECO:0007669"/>
    <property type="project" value="InterPro"/>
</dbReference>
<organism evidence="10 11">
    <name type="scientific">Hymenolepis diminuta</name>
    <name type="common">Rat tapeworm</name>
    <dbReference type="NCBI Taxonomy" id="6216"/>
    <lineage>
        <taxon>Eukaryota</taxon>
        <taxon>Metazoa</taxon>
        <taxon>Spiralia</taxon>
        <taxon>Lophotrochozoa</taxon>
        <taxon>Platyhelminthes</taxon>
        <taxon>Cestoda</taxon>
        <taxon>Eucestoda</taxon>
        <taxon>Cyclophyllidea</taxon>
        <taxon>Hymenolepididae</taxon>
        <taxon>Hymenolepis</taxon>
    </lineage>
</organism>
<name>A0A564XWZ6_HYMDI</name>
<feature type="region of interest" description="Disordered" evidence="8">
    <location>
        <begin position="113"/>
        <end position="132"/>
    </location>
</feature>
<evidence type="ECO:0000256" key="7">
    <source>
        <dbReference type="PROSITE-ProRule" id="PRU00283"/>
    </source>
</evidence>
<dbReference type="GO" id="GO:0008574">
    <property type="term" value="F:plus-end-directed microtubule motor activity"/>
    <property type="evidence" value="ECO:0007669"/>
    <property type="project" value="TreeGrafter"/>
</dbReference>
<evidence type="ECO:0000313" key="10">
    <source>
        <dbReference type="EMBL" id="VUZ39289.1"/>
    </source>
</evidence>
<reference evidence="10 11" key="1">
    <citation type="submission" date="2019-07" db="EMBL/GenBank/DDBJ databases">
        <authorList>
            <person name="Jastrzebski P J."/>
            <person name="Paukszto L."/>
            <person name="Jastrzebski P J."/>
        </authorList>
    </citation>
    <scope>NUCLEOTIDE SEQUENCE [LARGE SCALE GENOMIC DNA]</scope>
    <source>
        <strain evidence="10 11">WMS-il1</strain>
    </source>
</reference>
<evidence type="ECO:0000256" key="3">
    <source>
        <dbReference type="ARBA" id="ARBA00022741"/>
    </source>
</evidence>
<protein>
    <recommendedName>
        <fullName evidence="9">Kinesin motor domain-containing protein</fullName>
    </recommendedName>
</protein>
<dbReference type="InterPro" id="IPR047149">
    <property type="entry name" value="KIF11-like"/>
</dbReference>
<dbReference type="SUPFAM" id="SSF52540">
    <property type="entry name" value="P-loop containing nucleoside triphosphate hydrolases"/>
    <property type="match status" value="1"/>
</dbReference>